<reference evidence="3 4" key="1">
    <citation type="submission" date="2016-02" db="EMBL/GenBank/DDBJ databases">
        <authorList>
            <person name="Wen L."/>
            <person name="He K."/>
            <person name="Yang H."/>
        </authorList>
    </citation>
    <scope>NUCLEOTIDE SEQUENCE [LARGE SCALE GENOMIC DNA]</scope>
    <source>
        <strain evidence="3">Trichococcus palustris</strain>
    </source>
</reference>
<dbReference type="AlphaFoldDB" id="A0A143YPW4"/>
<dbReference type="Proteomes" id="UP000242754">
    <property type="component" value="Unassembled WGS sequence"/>
</dbReference>
<dbReference type="PROSITE" id="PS50975">
    <property type="entry name" value="ATP_GRASP"/>
    <property type="match status" value="1"/>
</dbReference>
<dbReference type="Gene3D" id="3.30.470.20">
    <property type="entry name" value="ATP-grasp fold, B domain"/>
    <property type="match status" value="1"/>
</dbReference>
<keyword evidence="4" id="KW-1185">Reference proteome</keyword>
<keyword evidence="1" id="KW-0067">ATP-binding</keyword>
<protein>
    <recommendedName>
        <fullName evidence="2">ATP-grasp domain-containing protein</fullName>
    </recommendedName>
</protein>
<evidence type="ECO:0000259" key="2">
    <source>
        <dbReference type="PROSITE" id="PS50975"/>
    </source>
</evidence>
<dbReference type="RefSeq" id="WP_087033352.1">
    <property type="nucleotide sequence ID" value="NZ_FJNE01000005.1"/>
</dbReference>
<proteinExistence type="predicted"/>
<dbReference type="InterPro" id="IPR011761">
    <property type="entry name" value="ATP-grasp"/>
</dbReference>
<keyword evidence="1" id="KW-0547">Nucleotide-binding</keyword>
<sequence>MSEVANSVSFVPVIVGGNRGAYSLARAFYEAYQVKSNIISTMVVGPIGNSRITKHYIQPEIDDLDKFFETIHQIGRDYPNMKKIIFGSDDRYAELLVRTKDRFDEDWIIPYVDTDVFLRATNKEHFYGICEKVGVPYPKTLVMNELTLALPFEYPIIIKPANAIMYQGLHFEDKEKVFIGRDEADFKRIYHLMRENGYTDSLILQEYVPGDDTYLGVVTVYTSPRDKEIKLIAFGQILLEDHTPSAIGNHLTILAREESKIVESVRKLIAETEFYGFANFDVKYDKRKDDYVFFELNGRLGVSNYYVTAAGHNVAKYYVDDYIAKKKLGTTINKNEVLFNMVPKNLLLKFVESEELQKKVKQLYKTGNVVHPLDPPFEMNPKRKFYILASKLNYYKKFRQHPPEE</sequence>
<gene>
    <name evidence="3" type="ORF">Tpal_1779</name>
</gene>
<name>A0A143YPW4_9LACT</name>
<dbReference type="GO" id="GO:0046872">
    <property type="term" value="F:metal ion binding"/>
    <property type="evidence" value="ECO:0007669"/>
    <property type="project" value="InterPro"/>
</dbReference>
<dbReference type="OrthoDB" id="5420347at2"/>
<feature type="domain" description="ATP-grasp" evidence="2">
    <location>
        <begin position="127"/>
        <end position="323"/>
    </location>
</feature>
<dbReference type="EMBL" id="FJNE01000005">
    <property type="protein sequence ID" value="CZQ94655.1"/>
    <property type="molecule type" value="Genomic_DNA"/>
</dbReference>
<organism evidence="3 4">
    <name type="scientific">Trichococcus palustris</name>
    <dbReference type="NCBI Taxonomy" id="140314"/>
    <lineage>
        <taxon>Bacteria</taxon>
        <taxon>Bacillati</taxon>
        <taxon>Bacillota</taxon>
        <taxon>Bacilli</taxon>
        <taxon>Lactobacillales</taxon>
        <taxon>Carnobacteriaceae</taxon>
        <taxon>Trichococcus</taxon>
    </lineage>
</organism>
<evidence type="ECO:0000313" key="3">
    <source>
        <dbReference type="EMBL" id="CZQ94655.1"/>
    </source>
</evidence>
<dbReference type="GO" id="GO:0005524">
    <property type="term" value="F:ATP binding"/>
    <property type="evidence" value="ECO:0007669"/>
    <property type="project" value="UniProtKB-UniRule"/>
</dbReference>
<dbReference type="SUPFAM" id="SSF56059">
    <property type="entry name" value="Glutathione synthetase ATP-binding domain-like"/>
    <property type="match status" value="1"/>
</dbReference>
<dbReference type="STRING" id="140314.SAMN04488076_10919"/>
<evidence type="ECO:0000256" key="1">
    <source>
        <dbReference type="PROSITE-ProRule" id="PRU00409"/>
    </source>
</evidence>
<evidence type="ECO:0000313" key="4">
    <source>
        <dbReference type="Proteomes" id="UP000242754"/>
    </source>
</evidence>
<accession>A0A143YPW4</accession>